<accession>A0A840VEA0</accession>
<dbReference type="Proteomes" id="UP000553706">
    <property type="component" value="Unassembled WGS sequence"/>
</dbReference>
<dbReference type="EMBL" id="JACHFJ010000012">
    <property type="protein sequence ID" value="MBB5374064.1"/>
    <property type="molecule type" value="Genomic_DNA"/>
</dbReference>
<sequence>MLGFGLCGITGLAVVVMTERGKLFGAQAALNRLA</sequence>
<organism evidence="1 2">
    <name type="scientific">Acidocella aromatica</name>
    <dbReference type="NCBI Taxonomy" id="1303579"/>
    <lineage>
        <taxon>Bacteria</taxon>
        <taxon>Pseudomonadati</taxon>
        <taxon>Pseudomonadota</taxon>
        <taxon>Alphaproteobacteria</taxon>
        <taxon>Acetobacterales</taxon>
        <taxon>Acidocellaceae</taxon>
        <taxon>Acidocella</taxon>
    </lineage>
</organism>
<dbReference type="AlphaFoldDB" id="A0A840VEA0"/>
<evidence type="ECO:0000313" key="1">
    <source>
        <dbReference type="EMBL" id="MBB5374064.1"/>
    </source>
</evidence>
<comment type="caution">
    <text evidence="1">The sequence shown here is derived from an EMBL/GenBank/DDBJ whole genome shotgun (WGS) entry which is preliminary data.</text>
</comment>
<keyword evidence="2" id="KW-1185">Reference proteome</keyword>
<gene>
    <name evidence="1" type="ORF">HNP71_002334</name>
</gene>
<reference evidence="1 2" key="1">
    <citation type="submission" date="2020-08" db="EMBL/GenBank/DDBJ databases">
        <title>Genomic Encyclopedia of Type Strains, Phase IV (KMG-IV): sequencing the most valuable type-strain genomes for metagenomic binning, comparative biology and taxonomic classification.</title>
        <authorList>
            <person name="Goeker M."/>
        </authorList>
    </citation>
    <scope>NUCLEOTIDE SEQUENCE [LARGE SCALE GENOMIC DNA]</scope>
    <source>
        <strain evidence="1 2">DSM 27026</strain>
    </source>
</reference>
<name>A0A840VEA0_9PROT</name>
<evidence type="ECO:0000313" key="2">
    <source>
        <dbReference type="Proteomes" id="UP000553706"/>
    </source>
</evidence>
<protein>
    <submittedName>
        <fullName evidence="1">Uncharacterized protein</fullName>
    </submittedName>
</protein>
<proteinExistence type="predicted"/>